<dbReference type="EMBL" id="JAVFKD010000001">
    <property type="protein sequence ID" value="KAK5998126.1"/>
    <property type="molecule type" value="Genomic_DNA"/>
</dbReference>
<dbReference type="PANTHER" id="PTHR22761:SF18">
    <property type="entry name" value="SORTING PROTEIN SNF7 FAMILY PROTEIN, PUTATIVE (AFU_ORTHOLOGUE AFUA_2G16692)-RELATED"/>
    <property type="match status" value="1"/>
</dbReference>
<feature type="coiled-coil region" evidence="1">
    <location>
        <begin position="252"/>
        <end position="279"/>
    </location>
</feature>
<comment type="caution">
    <text evidence="3">The sequence shown here is derived from an EMBL/GenBank/DDBJ whole genome shotgun (WGS) entry which is preliminary data.</text>
</comment>
<dbReference type="Pfam" id="PF25880">
    <property type="entry name" value="WHD_CHMP7_1st"/>
    <property type="match status" value="1"/>
</dbReference>
<proteinExistence type="predicted"/>
<keyword evidence="1" id="KW-0175">Coiled coil</keyword>
<dbReference type="Gene3D" id="6.10.140.1230">
    <property type="match status" value="1"/>
</dbReference>
<sequence>MGELADYLVKNDTNFRKTRLPALYADFRSQKTLNPDGYEANITAWSQALSRLASDGLLSRQGSNSSLLILDLDESLRRSLDNGQYGQPQALGAVIHDAMAKKDFIPLQGFLQSQHNIYQQTWSEVPWNVMGWALRQIGVADPTRGDDKIPTGRYVVMKNVEMASTELSNKVADKTSRFDRVFTKSQFQVIFSSALVSKQRLSEADLNVLLKFLSRDKGIIEYDGQTIRIRGSGEQGGITEEDASIASIKELTTNLEHQVDLLNRRIDELDREARTAVLRKNRITALAALKGKKLAESSLARRYTTLNQLEEVASKLQQASDQIQLVKVMESSAGALKNLNAQIGSAERVDAVMDRLREQMSETDEVAAILAESTGVVVDEAEIDDELKEMEREQKEKEVEAERKEEEAHKLTEAQKQLDELPAVPTDIIPERTQVQTPTTETGIGKLTIDG</sequence>
<evidence type="ECO:0000256" key="1">
    <source>
        <dbReference type="SAM" id="Coils"/>
    </source>
</evidence>
<dbReference type="Pfam" id="PF03357">
    <property type="entry name" value="Snf7"/>
    <property type="match status" value="1"/>
</dbReference>
<evidence type="ECO:0000256" key="2">
    <source>
        <dbReference type="SAM" id="MobiDB-lite"/>
    </source>
</evidence>
<reference evidence="3 4" key="1">
    <citation type="submission" date="2024-01" db="EMBL/GenBank/DDBJ databases">
        <title>Complete genome of Cladobotryum mycophilum ATHUM6906.</title>
        <authorList>
            <person name="Christinaki A.C."/>
            <person name="Myridakis A.I."/>
            <person name="Kouvelis V.N."/>
        </authorList>
    </citation>
    <scope>NUCLEOTIDE SEQUENCE [LARGE SCALE GENOMIC DNA]</scope>
    <source>
        <strain evidence="3 4">ATHUM6906</strain>
    </source>
</reference>
<organism evidence="3 4">
    <name type="scientific">Cladobotryum mycophilum</name>
    <dbReference type="NCBI Taxonomy" id="491253"/>
    <lineage>
        <taxon>Eukaryota</taxon>
        <taxon>Fungi</taxon>
        <taxon>Dikarya</taxon>
        <taxon>Ascomycota</taxon>
        <taxon>Pezizomycotina</taxon>
        <taxon>Sordariomycetes</taxon>
        <taxon>Hypocreomycetidae</taxon>
        <taxon>Hypocreales</taxon>
        <taxon>Hypocreaceae</taxon>
        <taxon>Cladobotryum</taxon>
    </lineage>
</organism>
<dbReference type="PANTHER" id="PTHR22761">
    <property type="entry name" value="CHARGED MULTIVESICULAR BODY PROTEIN"/>
    <property type="match status" value="1"/>
</dbReference>
<evidence type="ECO:0000313" key="3">
    <source>
        <dbReference type="EMBL" id="KAK5998126.1"/>
    </source>
</evidence>
<gene>
    <name evidence="3" type="ORF">PT974_00498</name>
</gene>
<protein>
    <submittedName>
        <fullName evidence="3">Charged multivesicular body 7-like protein</fullName>
    </submittedName>
</protein>
<feature type="region of interest" description="Disordered" evidence="2">
    <location>
        <begin position="392"/>
        <end position="451"/>
    </location>
</feature>
<dbReference type="Proteomes" id="UP001338125">
    <property type="component" value="Unassembled WGS sequence"/>
</dbReference>
<dbReference type="InterPro" id="IPR005024">
    <property type="entry name" value="Snf7_fam"/>
</dbReference>
<feature type="compositionally biased region" description="Polar residues" evidence="2">
    <location>
        <begin position="433"/>
        <end position="442"/>
    </location>
</feature>
<keyword evidence="4" id="KW-1185">Reference proteome</keyword>
<accession>A0ABR0T0Z6</accession>
<feature type="compositionally biased region" description="Basic and acidic residues" evidence="2">
    <location>
        <begin position="392"/>
        <end position="419"/>
    </location>
</feature>
<name>A0ABR0T0Z6_9HYPO</name>
<evidence type="ECO:0000313" key="4">
    <source>
        <dbReference type="Proteomes" id="UP001338125"/>
    </source>
</evidence>